<dbReference type="SUPFAM" id="SSF57414">
    <property type="entry name" value="Hairpin loop containing domain-like"/>
    <property type="match status" value="1"/>
</dbReference>
<evidence type="ECO:0000313" key="7">
    <source>
        <dbReference type="Proteomes" id="UP001642484"/>
    </source>
</evidence>
<evidence type="ECO:0000259" key="5">
    <source>
        <dbReference type="PROSITE" id="PS51092"/>
    </source>
</evidence>
<feature type="region of interest" description="Disordered" evidence="3">
    <location>
        <begin position="165"/>
        <end position="206"/>
    </location>
</feature>
<dbReference type="InterPro" id="IPR036943">
    <property type="entry name" value="FN_type2_sf"/>
</dbReference>
<accession>A0ABP0HDB3</accession>
<evidence type="ECO:0000313" key="6">
    <source>
        <dbReference type="EMBL" id="CAK8988226.1"/>
    </source>
</evidence>
<dbReference type="EMBL" id="CAXAMN010000392">
    <property type="protein sequence ID" value="CAK8988226.1"/>
    <property type="molecule type" value="Genomic_DNA"/>
</dbReference>
<dbReference type="SMART" id="SM00059">
    <property type="entry name" value="FN2"/>
    <property type="match status" value="3"/>
</dbReference>
<evidence type="ECO:0000256" key="4">
    <source>
        <dbReference type="SAM" id="SignalP"/>
    </source>
</evidence>
<sequence>MAPDSRFLCLLLILQVKASPPCAKEGVIYKDPEVSDVGPNGAWVLDADQCQNSCETRPSCSYFSFVPSNLPGAGECWLLGKNAKAEERKGVISGPQVCAEDRVSSINACGMLEHQCPSHWSAEGAGGFLCISGQSVGACRQAVHGPFPASDCQAQCSIGSVDPKDLQEAAKEEEAAAKAGTAAASEAQAQDDKGEDGKDAEHSKEQSGYYYGTADYGGYGDHQAEMDECGDSGAHCPSHWLEDASGGYLCKSGHARGVCREAHRGPFPSHACEEQCSIGAVQGLEVDSSNAEVLTTWLVDRKQPDASWEPRTLTLPKKPLSEQEELLRIQRIWKDKIPAAEIFKIHVVEPLIKDYPGRPSLHVLVESNPLESSDRAPVLMEVKGPSDVGHWRAGFVQTPATLDTMKADTGHLPDGALVTVYDQQLEDGTSKTVMPGDLITIVEPPNAKDAFSSSWTTGHEKEGDISERFTEKMMEWGHKLTVLEKKILKVITDSAPPKQQSNQDGEDSGFKKVLPCVSDSAHQCPQDWASGASGGYFCHSNSGCRAADHGPFPSEDCEAQCSIGQVFVAGGGDVAVPFNCLLNLNLWKTHWSAAKKSWCCENSVEGQVACAKEESHSGILRRCPADLKTSCPEDWTQPRSGGGGFYCQNTSGCRPREDGPFPLESCKEQCYLGVTTIGGFLPKPVFWDCKLDLFSWLSKWSEEKKQWCCEHSPDAHRICSKTKVNSDARYCEATTAGGVPCNFPFSWGGRKHYGCAVKGSWMGGRPWCMRVDGNWAMCDCKGSKISDLVSKSDSLKPHDAGPPPVPAIDLDDLGLHSVKPCFFEKNKWCPDDWLTGGSGGYFCPEHKGCRSADKGPFPAEDCEEQCSLGNVFIPGGGDVEVPFNCLRHLASWKTHWSKKKKEWCCKNSQEGHAACEDQDDSSFGALQRCPRDLHTSCPEEWQGLNANIGGFYCRSGHSSGGCRPSMQGPFPLESCQEQCYMGRATLGGFLPKPVFWDCALHLDSWQSRWSEEKQSWCCAHYRGAHAVCAKITVSHQVHFCDATTAGGVPCNFPFRYSGKKHYGCLDNNFFSGKSGSSWCMRVDGQWSMCDCQPEDFGVHHTVHKVIEDIVVKPNKLFDKGEFAPGMFAVDPCPSDLETQCPQEWTTSDSGGFFCHSDKGCRPANEGPFPEESCQAQCSLGTIYVPGGGDVAVPFDCTLHLHHWKSRWSHTKRRWCCEHSQEGQIACGAEDSSSVSGHLRECPKHVRTSCPEEWSDPRTKLGGFYCYGDGSTQGGCREALHGPFPVEDCKEQCYIGEARIGGFLPTPVLYDCQRHLDHWDSHWSKEKQYWCCTHDRFARQVCGHISVSHKMVTSCDATTAGGIPCDFPYEWGGKKHYSCTVDNSDMGGQPWCVRVDGTWADCDCQGFGAHVISIDVKRVHRTHPIRHEFDLGDEDLSDWRPEGDNIEGIDRPFDCPDKDAKWTEVKKQWCCDVDADCTPQVSEFDCLADFSTWGSSWSLEKKVWCFTSGDHHELFDCDEGIENADRGWSSDKLDWCCRKKQKGCKPLFDCDHNLDTWETSWEPKKKQWCWDKEHKGFYHPYKCKGTVDEQKWPEEKQEWCCKNQHVCVQHDYDCEANYATWQIQWTAEKKHYCCQKEGKGCYDCNAGLRNWERGWSHDKKAYCCTEEAKNCYSCLKISESPYWGKKHREYCCESQNVACHDCSGDVKLFKGLQKEWCCEQERRCHPELTTSTTASTTNCPDAISSDNPAYCNTPIGTWPEEKREYCCKHYGRGCPQKQFDCHEDYHHWKVAWSDKKKEWCCAKHHVGCKSMPNCHTAPTSWSPAKQQYCCEEIKVGCQPYLCRDGSSPETWTHDRRAWCCAKEDIGCVPEAKPDLQPEQPHGQYDCLEGVSSWRDSWSPGKKEYCCRSIQVGCVMISPPRDPEEHPGCSAKCHWDSEEFSCGERIKYAAAHRFRGQKHACMAAHHLVAGECDFCSQCTVQRSGCYVFWHHETHHTVTTHTVAETHRAFHCDDGPVGLWPKQKKQYCCAFHRKGCSGQQQVQDGYDCNEGFDKWEINWDARQKVWCCKHQQKACARFQCDLDLSNFQTVWGPPKKMWCCEHEKRGCVPGFIWFDCNEEAEHWESVWKAEKKAWCCSHEKKGCPGWKWTPPQGILHVIHTTYTTHHVANGGHWDVGFKNSWHHEGEWHQGHPPAASGGVHGAAHGAAHGSIKFNCHKDSDHWEDRWSPPQKHWCWVHYHIGYHQLFNCHVGQATAWSIPKKNWCCTQLNICHSSSNGAAFDCNAALGNWERAWSPAKKNWCWTHMHKGGPPGGHKPPPLAAVHVVHPPAGSAWGAAGVLPGSKMQGQFNCAAALQNWEDAWSPQKKVWCWRHQRVGGPERFNCHTQVARWSGAKRSWCCENHRNTCPDRRLSEIFT</sequence>
<feature type="compositionally biased region" description="Low complexity" evidence="3">
    <location>
        <begin position="177"/>
        <end position="188"/>
    </location>
</feature>
<gene>
    <name evidence="6" type="ORF">CCMP2556_LOCUS1185</name>
</gene>
<keyword evidence="4" id="KW-0732">Signal</keyword>
<proteinExistence type="predicted"/>
<evidence type="ECO:0000256" key="2">
    <source>
        <dbReference type="ARBA" id="ARBA00023157"/>
    </source>
</evidence>
<keyword evidence="1" id="KW-0677">Repeat</keyword>
<dbReference type="Gene3D" id="2.10.10.10">
    <property type="entry name" value="Fibronectin, type II, collagen-binding"/>
    <property type="match status" value="2"/>
</dbReference>
<evidence type="ECO:0000256" key="3">
    <source>
        <dbReference type="SAM" id="MobiDB-lite"/>
    </source>
</evidence>
<organism evidence="6 7">
    <name type="scientific">Durusdinium trenchii</name>
    <dbReference type="NCBI Taxonomy" id="1381693"/>
    <lineage>
        <taxon>Eukaryota</taxon>
        <taxon>Sar</taxon>
        <taxon>Alveolata</taxon>
        <taxon>Dinophyceae</taxon>
        <taxon>Suessiales</taxon>
        <taxon>Symbiodiniaceae</taxon>
        <taxon>Durusdinium</taxon>
    </lineage>
</organism>
<protein>
    <recommendedName>
        <fullName evidence="5">Fibronectin type-II domain-containing protein</fullName>
    </recommendedName>
</protein>
<dbReference type="InterPro" id="IPR000177">
    <property type="entry name" value="Apple"/>
</dbReference>
<feature type="chain" id="PRO_5046651503" description="Fibronectin type-II domain-containing protein" evidence="4">
    <location>
        <begin position="19"/>
        <end position="2413"/>
    </location>
</feature>
<feature type="compositionally biased region" description="Basic and acidic residues" evidence="3">
    <location>
        <begin position="190"/>
        <end position="205"/>
    </location>
</feature>
<comment type="caution">
    <text evidence="6">The sequence shown here is derived from an EMBL/GenBank/DDBJ whole genome shotgun (WGS) entry which is preliminary data.</text>
</comment>
<feature type="domain" description="Fibronectin type-II" evidence="5">
    <location>
        <begin position="736"/>
        <end position="780"/>
    </location>
</feature>
<dbReference type="InterPro" id="IPR000562">
    <property type="entry name" value="FN_type2_dom"/>
</dbReference>
<keyword evidence="7" id="KW-1185">Reference proteome</keyword>
<reference evidence="6 7" key="1">
    <citation type="submission" date="2024-02" db="EMBL/GenBank/DDBJ databases">
        <authorList>
            <person name="Chen Y."/>
            <person name="Shah S."/>
            <person name="Dougan E. K."/>
            <person name="Thang M."/>
            <person name="Chan C."/>
        </authorList>
    </citation>
    <scope>NUCLEOTIDE SEQUENCE [LARGE SCALE GENOMIC DNA]</scope>
</reference>
<keyword evidence="2" id="KW-1015">Disulfide bond</keyword>
<dbReference type="Proteomes" id="UP001642484">
    <property type="component" value="Unassembled WGS sequence"/>
</dbReference>
<dbReference type="SMART" id="SM00223">
    <property type="entry name" value="APPLE"/>
    <property type="match status" value="1"/>
</dbReference>
<feature type="signal peptide" evidence="4">
    <location>
        <begin position="1"/>
        <end position="18"/>
    </location>
</feature>
<evidence type="ECO:0000256" key="1">
    <source>
        <dbReference type="ARBA" id="ARBA00022737"/>
    </source>
</evidence>
<name>A0ABP0HDB3_9DINO</name>
<dbReference type="PROSITE" id="PS51092">
    <property type="entry name" value="FN2_2"/>
    <property type="match status" value="1"/>
</dbReference>
<feature type="compositionally biased region" description="Basic and acidic residues" evidence="3">
    <location>
        <begin position="165"/>
        <end position="176"/>
    </location>
</feature>